<dbReference type="InterPro" id="IPR011831">
    <property type="entry name" value="ADP-Glc_PPase"/>
</dbReference>
<evidence type="ECO:0000256" key="5">
    <source>
        <dbReference type="ARBA" id="ARBA00022741"/>
    </source>
</evidence>
<dbReference type="Proteomes" id="UP000007939">
    <property type="component" value="Chromosome"/>
</dbReference>
<dbReference type="InterPro" id="IPR005835">
    <property type="entry name" value="NTP_transferase_dom"/>
</dbReference>
<dbReference type="SUPFAM" id="SSF51161">
    <property type="entry name" value="Trimeric LpxA-like enzymes"/>
    <property type="match status" value="1"/>
</dbReference>
<sequence>MKQKNRAIAIVLGGGKGTRLYPLTMDRSKPAVPFAGKYRLVDIPISNCINSGIRQIYILTQFNSASLHNHIANTYVFDNFSNGFVEILAAEQTYHSETWYQGTADAVRKNLKHFRDQAADYYIILSGDQLYRMDFQLMLKKHIESGAELTIAAKPISREQATGLGIIGCDKKGYVNKFFEKPAIDEDISDYRVPEQVMMQGLGKTVNASNEYLASMGIYIFNTKSMEEVLKNDKTDFGREVIPDTITSCKVATYLFDDFWEDIGTIKAFYEMNLDLASITPAFNFYDEEMPIYTHRRHLPATKMNFCNISNSLASEGSIITNAYIVNSIIGVRTLIESGASLDGVYCMGASYYETQEEKSRNARNGIPNIGIGKGTIIRRAIIDQNARIGNGCRIGIDNIPRAEGDYPMYSIHDGIIVINKNAVIADNTVM</sequence>
<dbReference type="PROSITE" id="PS00810">
    <property type="entry name" value="ADP_GLC_PYROPHOSPH_3"/>
    <property type="match status" value="1"/>
</dbReference>
<reference evidence="11" key="1">
    <citation type="submission" date="2011-04" db="EMBL/GenBank/DDBJ databases">
        <title>The complete genome of Spirochaeta coccoides DSM 17374.</title>
        <authorList>
            <person name="Lucas S."/>
            <person name="Copeland A."/>
            <person name="Lapidus A."/>
            <person name="Bruce D."/>
            <person name="Goodwin L."/>
            <person name="Pitluck S."/>
            <person name="Peters L."/>
            <person name="Kyrpides N."/>
            <person name="Mavromatis K."/>
            <person name="Pagani I."/>
            <person name="Ivanova N."/>
            <person name="Ovchinnikova G."/>
            <person name="Lu M."/>
            <person name="Detter J.C."/>
            <person name="Tapia R."/>
            <person name="Han C."/>
            <person name="Land M."/>
            <person name="Hauser L."/>
            <person name="Markowitz V."/>
            <person name="Cheng J.-F."/>
            <person name="Hugenholtz P."/>
            <person name="Woyke T."/>
            <person name="Wu D."/>
            <person name="Spring S."/>
            <person name="Schroeder M."/>
            <person name="Brambilla E."/>
            <person name="Klenk H.-P."/>
            <person name="Eisen J.A."/>
        </authorList>
    </citation>
    <scope>NUCLEOTIDE SEQUENCE [LARGE SCALE GENOMIC DNA]</scope>
    <source>
        <strain evidence="11">ATCC BAA-1237 / DSM 17374 / SPN1</strain>
    </source>
</reference>
<dbReference type="RefSeq" id="WP_013739556.1">
    <property type="nucleotide sequence ID" value="NC_015436.1"/>
</dbReference>
<dbReference type="InterPro" id="IPR005836">
    <property type="entry name" value="ADP_Glu_pyroP_CS"/>
</dbReference>
<organism evidence="10 11">
    <name type="scientific">Parasphaerochaeta coccoides (strain ATCC BAA-1237 / DSM 17374 / SPN1)</name>
    <name type="common">Sphaerochaeta coccoides</name>
    <dbReference type="NCBI Taxonomy" id="760011"/>
    <lineage>
        <taxon>Bacteria</taxon>
        <taxon>Pseudomonadati</taxon>
        <taxon>Spirochaetota</taxon>
        <taxon>Spirochaetia</taxon>
        <taxon>Spirochaetales</taxon>
        <taxon>Sphaerochaetaceae</taxon>
        <taxon>Parasphaerochaeta</taxon>
    </lineage>
</organism>
<evidence type="ECO:0000256" key="6">
    <source>
        <dbReference type="ARBA" id="ARBA00022840"/>
    </source>
</evidence>
<dbReference type="GO" id="GO:0005524">
    <property type="term" value="F:ATP binding"/>
    <property type="evidence" value="ECO:0007669"/>
    <property type="project" value="UniProtKB-KW"/>
</dbReference>
<dbReference type="AlphaFoldDB" id="F4GIM6"/>
<dbReference type="CDD" id="cd02508">
    <property type="entry name" value="ADP_Glucose_PP"/>
    <property type="match status" value="1"/>
</dbReference>
<dbReference type="GO" id="GO:0005978">
    <property type="term" value="P:glycogen biosynthetic process"/>
    <property type="evidence" value="ECO:0007669"/>
    <property type="project" value="UniProtKB-UniRule"/>
</dbReference>
<keyword evidence="7" id="KW-0119">Carbohydrate metabolism</keyword>
<dbReference type="GO" id="GO:0008878">
    <property type="term" value="F:glucose-1-phosphate adenylyltransferase activity"/>
    <property type="evidence" value="ECO:0007669"/>
    <property type="project" value="UniProtKB-UniRule"/>
</dbReference>
<dbReference type="PROSITE" id="PS00809">
    <property type="entry name" value="ADP_GLC_PYROPHOSPH_2"/>
    <property type="match status" value="1"/>
</dbReference>
<evidence type="ECO:0000313" key="10">
    <source>
        <dbReference type="EMBL" id="AEC02160.1"/>
    </source>
</evidence>
<dbReference type="NCBIfam" id="NF002772">
    <property type="entry name" value="PRK02862.1"/>
    <property type="match status" value="1"/>
</dbReference>
<keyword evidence="11" id="KW-1185">Reference proteome</keyword>
<dbReference type="STRING" id="760011.Spico_0936"/>
<evidence type="ECO:0000256" key="2">
    <source>
        <dbReference type="ARBA" id="ARBA00022600"/>
    </source>
</evidence>
<keyword evidence="2" id="KW-0321">Glycogen metabolism</keyword>
<dbReference type="PANTHER" id="PTHR43523:SF12">
    <property type="entry name" value="GLUCOSE-1-PHOSPHATE ADENYLYLTRANSFERASE LARGE SUBUNIT 1, CHLOROPLASTIC-RELATED"/>
    <property type="match status" value="1"/>
</dbReference>
<dbReference type="SUPFAM" id="SSF53448">
    <property type="entry name" value="Nucleotide-diphospho-sugar transferases"/>
    <property type="match status" value="1"/>
</dbReference>
<evidence type="ECO:0000256" key="4">
    <source>
        <dbReference type="ARBA" id="ARBA00022695"/>
    </source>
</evidence>
<dbReference type="EC" id="2.7.7.27" evidence="8"/>
<feature type="domain" description="Nucleotidyl transferase" evidence="9">
    <location>
        <begin position="9"/>
        <end position="277"/>
    </location>
</feature>
<comment type="similarity">
    <text evidence="1">Belongs to the bacterial/plant glucose-1-phosphate adenylyltransferase family.</text>
</comment>
<accession>F4GIM6</accession>
<keyword evidence="6" id="KW-0067">ATP-binding</keyword>
<evidence type="ECO:0000256" key="1">
    <source>
        <dbReference type="ARBA" id="ARBA00010443"/>
    </source>
</evidence>
<evidence type="ECO:0000256" key="8">
    <source>
        <dbReference type="NCBIfam" id="TIGR02091"/>
    </source>
</evidence>
<dbReference type="InterPro" id="IPR011004">
    <property type="entry name" value="Trimer_LpxA-like_sf"/>
</dbReference>
<dbReference type="KEGG" id="scc:Spico_0936"/>
<gene>
    <name evidence="10" type="ordered locus">Spico_0936</name>
</gene>
<dbReference type="PROSITE" id="PS00808">
    <property type="entry name" value="ADP_GLC_PYROPHOSPH_1"/>
    <property type="match status" value="1"/>
</dbReference>
<dbReference type="EMBL" id="CP002659">
    <property type="protein sequence ID" value="AEC02160.1"/>
    <property type="molecule type" value="Genomic_DNA"/>
</dbReference>
<dbReference type="Gene3D" id="3.90.550.10">
    <property type="entry name" value="Spore Coat Polysaccharide Biosynthesis Protein SpsA, Chain A"/>
    <property type="match status" value="1"/>
</dbReference>
<dbReference type="InterPro" id="IPR029044">
    <property type="entry name" value="Nucleotide-diphossugar_trans"/>
</dbReference>
<protein>
    <recommendedName>
        <fullName evidence="8">Glucose-1-phosphate adenylyltransferase</fullName>
        <ecNumber evidence="8">2.7.7.27</ecNumber>
    </recommendedName>
</protein>
<dbReference type="Gene3D" id="2.160.10.10">
    <property type="entry name" value="Hexapeptide repeat proteins"/>
    <property type="match status" value="1"/>
</dbReference>
<evidence type="ECO:0000259" key="9">
    <source>
        <dbReference type="Pfam" id="PF00483"/>
    </source>
</evidence>
<name>F4GIM6_PARC1</name>
<keyword evidence="5" id="KW-0547">Nucleotide-binding</keyword>
<dbReference type="CDD" id="cd04651">
    <property type="entry name" value="LbH_G1P_AT_C"/>
    <property type="match status" value="1"/>
</dbReference>
<evidence type="ECO:0000256" key="7">
    <source>
        <dbReference type="ARBA" id="ARBA00023277"/>
    </source>
</evidence>
<proteinExistence type="inferred from homology"/>
<dbReference type="Pfam" id="PF25247">
    <property type="entry name" value="LbH_GLGC"/>
    <property type="match status" value="1"/>
</dbReference>
<dbReference type="eggNOG" id="COG0448">
    <property type="taxonomic scope" value="Bacteria"/>
</dbReference>
<evidence type="ECO:0000256" key="3">
    <source>
        <dbReference type="ARBA" id="ARBA00022679"/>
    </source>
</evidence>
<keyword evidence="4 10" id="KW-0548">Nucleotidyltransferase</keyword>
<dbReference type="OrthoDB" id="9801810at2"/>
<dbReference type="HOGENOM" id="CLU_029499_14_4_12"/>
<evidence type="ECO:0000313" key="11">
    <source>
        <dbReference type="Proteomes" id="UP000007939"/>
    </source>
</evidence>
<keyword evidence="3 10" id="KW-0808">Transferase</keyword>
<reference evidence="10 11" key="2">
    <citation type="journal article" date="2012" name="Stand. Genomic Sci.">
        <title>Complete genome sequence of the termite hindgut bacterium Spirochaeta coccoides type strain (SPN1(T)), reclassification in the genus Sphaerochaeta as Sphaerochaeta coccoides comb. nov. and emendations of the family Spirochaetaceae and the genus Sphaerochaeta.</title>
        <authorList>
            <person name="Abt B."/>
            <person name="Han C."/>
            <person name="Scheuner C."/>
            <person name="Lu M."/>
            <person name="Lapidus A."/>
            <person name="Nolan M."/>
            <person name="Lucas S."/>
            <person name="Hammon N."/>
            <person name="Deshpande S."/>
            <person name="Cheng J.F."/>
            <person name="Tapia R."/>
            <person name="Goodwin L.A."/>
            <person name="Pitluck S."/>
            <person name="Liolios K."/>
            <person name="Pagani I."/>
            <person name="Ivanova N."/>
            <person name="Mavromatis K."/>
            <person name="Mikhailova N."/>
            <person name="Huntemann M."/>
            <person name="Pati A."/>
            <person name="Chen A."/>
            <person name="Palaniappan K."/>
            <person name="Land M."/>
            <person name="Hauser L."/>
            <person name="Brambilla E.M."/>
            <person name="Rohde M."/>
            <person name="Spring S."/>
            <person name="Gronow S."/>
            <person name="Goker M."/>
            <person name="Woyke T."/>
            <person name="Bristow J."/>
            <person name="Eisen J.A."/>
            <person name="Markowitz V."/>
            <person name="Hugenholtz P."/>
            <person name="Kyrpides N.C."/>
            <person name="Klenk H.P."/>
            <person name="Detter J.C."/>
        </authorList>
    </citation>
    <scope>NUCLEOTIDE SEQUENCE [LARGE SCALE GENOMIC DNA]</scope>
    <source>
        <strain evidence="11">ATCC BAA-1237 / DSM 17374 / SPN1</strain>
    </source>
</reference>
<dbReference type="Pfam" id="PF00483">
    <property type="entry name" value="NTP_transferase"/>
    <property type="match status" value="1"/>
</dbReference>
<dbReference type="PANTHER" id="PTHR43523">
    <property type="entry name" value="GLUCOSE-1-PHOSPHATE ADENYLYLTRANSFERASE-RELATED"/>
    <property type="match status" value="1"/>
</dbReference>
<dbReference type="NCBIfam" id="TIGR02091">
    <property type="entry name" value="glgC"/>
    <property type="match status" value="1"/>
</dbReference>